<comment type="similarity">
    <text evidence="1">Belongs to the GST superfamily.</text>
</comment>
<dbReference type="GO" id="GO:0005741">
    <property type="term" value="C:mitochondrial outer membrane"/>
    <property type="evidence" value="ECO:0007669"/>
    <property type="project" value="TreeGrafter"/>
</dbReference>
<dbReference type="PANTHER" id="PTHR44188:SF3">
    <property type="entry name" value="GANGLIOSIDE-INDUCED DIFFERENTIATION-ASSOCIATED PROTEIN 1"/>
    <property type="match status" value="1"/>
</dbReference>
<proteinExistence type="inferred from homology"/>
<dbReference type="GO" id="GO:0000266">
    <property type="term" value="P:mitochondrial fission"/>
    <property type="evidence" value="ECO:0007669"/>
    <property type="project" value="TreeGrafter"/>
</dbReference>
<name>A0A9L0JRN8_EQUAS</name>
<protein>
    <submittedName>
        <fullName evidence="4">Ganglioside induced differentiation associated protein 1</fullName>
    </submittedName>
</protein>
<evidence type="ECO:0000313" key="4">
    <source>
        <dbReference type="Ensembl" id="ENSEASP00005051825.1"/>
    </source>
</evidence>
<organism evidence="4 5">
    <name type="scientific">Equus asinus</name>
    <name type="common">Donkey</name>
    <name type="synonym">Equus africanus asinus</name>
    <dbReference type="NCBI Taxonomy" id="9793"/>
    <lineage>
        <taxon>Eukaryota</taxon>
        <taxon>Metazoa</taxon>
        <taxon>Chordata</taxon>
        <taxon>Craniata</taxon>
        <taxon>Vertebrata</taxon>
        <taxon>Euteleostomi</taxon>
        <taxon>Mammalia</taxon>
        <taxon>Eutheria</taxon>
        <taxon>Laurasiatheria</taxon>
        <taxon>Perissodactyla</taxon>
        <taxon>Equidae</taxon>
        <taxon>Equus</taxon>
    </lineage>
</organism>
<dbReference type="PROSITE" id="PS50404">
    <property type="entry name" value="GST_NTER"/>
    <property type="match status" value="1"/>
</dbReference>
<reference evidence="4" key="2">
    <citation type="submission" date="2025-08" db="UniProtKB">
        <authorList>
            <consortium name="Ensembl"/>
        </authorList>
    </citation>
    <scope>IDENTIFICATION</scope>
</reference>
<reference evidence="4" key="3">
    <citation type="submission" date="2025-09" db="UniProtKB">
        <authorList>
            <consortium name="Ensembl"/>
        </authorList>
    </citation>
    <scope>IDENTIFICATION</scope>
</reference>
<evidence type="ECO:0000256" key="2">
    <source>
        <dbReference type="SAM" id="Coils"/>
    </source>
</evidence>
<evidence type="ECO:0000259" key="3">
    <source>
        <dbReference type="PROSITE" id="PS50404"/>
    </source>
</evidence>
<gene>
    <name evidence="4" type="primary">GDAP1</name>
</gene>
<dbReference type="GO" id="GO:0006626">
    <property type="term" value="P:protein targeting to mitochondrion"/>
    <property type="evidence" value="ECO:0007669"/>
    <property type="project" value="TreeGrafter"/>
</dbReference>
<evidence type="ECO:0000256" key="1">
    <source>
        <dbReference type="ARBA" id="ARBA00007409"/>
    </source>
</evidence>
<reference evidence="4 5" key="1">
    <citation type="journal article" date="2020" name="Nat. Commun.">
        <title>Donkey genomes provide new insights into domestication and selection for coat color.</title>
        <authorList>
            <person name="Wang"/>
            <person name="C."/>
            <person name="Li"/>
            <person name="H."/>
            <person name="Guo"/>
            <person name="Y."/>
            <person name="Huang"/>
            <person name="J."/>
            <person name="Sun"/>
            <person name="Y."/>
            <person name="Min"/>
            <person name="J."/>
            <person name="Wang"/>
            <person name="J."/>
            <person name="Fang"/>
            <person name="X."/>
            <person name="Zhao"/>
            <person name="Z."/>
            <person name="Wang"/>
            <person name="S."/>
            <person name="Zhang"/>
            <person name="Y."/>
            <person name="Liu"/>
            <person name="Q."/>
            <person name="Jiang"/>
            <person name="Q."/>
            <person name="Wang"/>
            <person name="X."/>
            <person name="Guo"/>
            <person name="Y."/>
            <person name="Yang"/>
            <person name="C."/>
            <person name="Wang"/>
            <person name="Y."/>
            <person name="Tian"/>
            <person name="F."/>
            <person name="Zhuang"/>
            <person name="G."/>
            <person name="Fan"/>
            <person name="Y."/>
            <person name="Gao"/>
            <person name="Q."/>
            <person name="Li"/>
            <person name="Y."/>
            <person name="Ju"/>
            <person name="Z."/>
            <person name="Li"/>
            <person name="J."/>
            <person name="Li"/>
            <person name="R."/>
            <person name="Hou"/>
            <person name="M."/>
            <person name="Yang"/>
            <person name="G."/>
            <person name="Liu"/>
            <person name="G."/>
            <person name="Liu"/>
            <person name="W."/>
            <person name="Guo"/>
            <person name="J."/>
            <person name="Pan"/>
            <person name="S."/>
            <person name="Fan"/>
            <person name="G."/>
            <person name="Zhang"/>
            <person name="W."/>
            <person name="Zhang"/>
            <person name="R."/>
            <person name="Yu"/>
            <person name="J."/>
            <person name="Zhang"/>
            <person name="X."/>
            <person name="Yin"/>
            <person name="Q."/>
            <person name="Ji"/>
            <person name="C."/>
            <person name="Jin"/>
            <person name="Y."/>
            <person name="Yue"/>
            <person name="G."/>
            <person name="Liu"/>
            <person name="M."/>
            <person name="Xu"/>
            <person name="J."/>
            <person name="Liu"/>
            <person name="S."/>
            <person name="Jordana"/>
            <person name="J."/>
            <person name="Noce"/>
            <person name="A."/>
            <person name="Amills"/>
            <person name="M."/>
            <person name="Wu"/>
            <person name="D.D."/>
            <person name="Li"/>
            <person name="S."/>
            <person name="Zhou"/>
            <person name="X. and Zhong"/>
            <person name="J."/>
        </authorList>
    </citation>
    <scope>NUCLEOTIDE SEQUENCE [LARGE SCALE GENOMIC DNA]</scope>
</reference>
<dbReference type="GO" id="GO:0008053">
    <property type="term" value="P:mitochondrial fusion"/>
    <property type="evidence" value="ECO:0007669"/>
    <property type="project" value="TreeGrafter"/>
</dbReference>
<dbReference type="Proteomes" id="UP000694387">
    <property type="component" value="Chromosome 3"/>
</dbReference>
<evidence type="ECO:0000313" key="5">
    <source>
        <dbReference type="Proteomes" id="UP000694387"/>
    </source>
</evidence>
<accession>A0A9L0JRN8</accession>
<dbReference type="GeneTree" id="ENSGT00940000159124"/>
<dbReference type="Ensembl" id="ENSEAST00005062969.1">
    <property type="protein sequence ID" value="ENSEASP00005051825.1"/>
    <property type="gene ID" value="ENSEASG00005020221.2"/>
</dbReference>
<dbReference type="AlphaFoldDB" id="A0A9L0JRN8"/>
<keyword evidence="2" id="KW-0175">Coiled coil</keyword>
<keyword evidence="5" id="KW-1185">Reference proteome</keyword>
<dbReference type="InterPro" id="IPR004045">
    <property type="entry name" value="Glutathione_S-Trfase_N"/>
</dbReference>
<feature type="domain" description="GST N-terminal" evidence="3">
    <location>
        <begin position="24"/>
        <end position="125"/>
    </location>
</feature>
<sequence>MARRQDEQRGSAPLMAEGKSDAEVKLILYHWTHSFSSQKVRLVIAEKALKCEEHDSKLLDHDNVKYLKKILDELEKVLDQVETELQRRNEETPASYIQYTDVRTLHLVPKITEELEELAASTVYQ</sequence>
<feature type="coiled-coil region" evidence="2">
    <location>
        <begin position="64"/>
        <end position="91"/>
    </location>
</feature>
<dbReference type="PANTHER" id="PTHR44188">
    <property type="entry name" value="GDAP1, ISOFORM A"/>
    <property type="match status" value="1"/>
</dbReference>